<proteinExistence type="predicted"/>
<dbReference type="InterPro" id="IPR013974">
    <property type="entry name" value="SAF"/>
</dbReference>
<dbReference type="SMART" id="SM00858">
    <property type="entry name" value="SAF"/>
    <property type="match status" value="1"/>
</dbReference>
<accession>A0ABT1JJK6</accession>
<protein>
    <submittedName>
        <fullName evidence="2">Flp pilus assembly protein CpaB</fullName>
    </submittedName>
</protein>
<evidence type="ECO:0000313" key="2">
    <source>
        <dbReference type="EMBL" id="MCP2332479.1"/>
    </source>
</evidence>
<evidence type="ECO:0000259" key="1">
    <source>
        <dbReference type="SMART" id="SM00858"/>
    </source>
</evidence>
<reference evidence="2 3" key="1">
    <citation type="submission" date="2013-07" db="EMBL/GenBank/DDBJ databases">
        <authorList>
            <consortium name="DOE Joint Genome Institute"/>
            <person name="Reeve W."/>
            <person name="Huntemann M."/>
            <person name="Han J."/>
            <person name="Chen A."/>
            <person name="Kyrpides N."/>
            <person name="Mavromatis K."/>
            <person name="Markowitz V."/>
            <person name="Palaniappan K."/>
            <person name="Ivanova N."/>
            <person name="Schaumberg A."/>
            <person name="Pati A."/>
            <person name="Liolios K."/>
            <person name="Nordberg H.P."/>
            <person name="Cantor M.N."/>
            <person name="Hua S.X."/>
            <person name="Woyke T."/>
        </authorList>
    </citation>
    <scope>NUCLEOTIDE SEQUENCE [LARGE SCALE GENOMIC DNA]</scope>
    <source>
        <strain evidence="2 3">DSM 43889</strain>
    </source>
</reference>
<evidence type="ECO:0000313" key="3">
    <source>
        <dbReference type="Proteomes" id="UP000791080"/>
    </source>
</evidence>
<feature type="domain" description="SAF" evidence="1">
    <location>
        <begin position="68"/>
        <end position="130"/>
    </location>
</feature>
<gene>
    <name evidence="2" type="ORF">G443_002749</name>
</gene>
<keyword evidence="3" id="KW-1185">Reference proteome</keyword>
<organism evidence="2 3">
    <name type="scientific">Actinoalloteichus caeruleus DSM 43889</name>
    <dbReference type="NCBI Taxonomy" id="1120930"/>
    <lineage>
        <taxon>Bacteria</taxon>
        <taxon>Bacillati</taxon>
        <taxon>Actinomycetota</taxon>
        <taxon>Actinomycetes</taxon>
        <taxon>Pseudonocardiales</taxon>
        <taxon>Pseudonocardiaceae</taxon>
        <taxon>Actinoalloteichus</taxon>
        <taxon>Actinoalloteichus cyanogriseus</taxon>
    </lineage>
</organism>
<reference evidence="2 3" key="2">
    <citation type="submission" date="2022-06" db="EMBL/GenBank/DDBJ databases">
        <title>Genomic Encyclopedia of Type Strains, Phase I: the one thousand microbial genomes (KMG-I) project.</title>
        <authorList>
            <person name="Kyrpides N."/>
        </authorList>
    </citation>
    <scope>NUCLEOTIDE SEQUENCE [LARGE SCALE GENOMIC DNA]</scope>
    <source>
        <strain evidence="2 3">DSM 43889</strain>
    </source>
</reference>
<dbReference type="EMBL" id="AUBJ02000001">
    <property type="protein sequence ID" value="MCP2332479.1"/>
    <property type="molecule type" value="Genomic_DNA"/>
</dbReference>
<sequence length="221" mass="22367">MRGGTGRGASSLSSSVWRRCRAALPPWSGPPRAVTLLRLAVAAALAVVGLVLLPGHDVPHREGRADTVTTLVAATDLAPGTPVDVSAVRGAQLPPEAVPAAALTAPDQAAGRFPLVPVQAGEVLTEARFTVAGRPGHIAVPVRPHDPAVVDLVRPGARVDLVSLDPGGAGHVLATDVTVVSVVDADGAATQGSFVVVALPETLGHQVAAATLRTQITITLR</sequence>
<dbReference type="RefSeq" id="WP_051313352.1">
    <property type="nucleotide sequence ID" value="NZ_AUBJ02000001.1"/>
</dbReference>
<comment type="caution">
    <text evidence="2">The sequence shown here is derived from an EMBL/GenBank/DDBJ whole genome shotgun (WGS) entry which is preliminary data.</text>
</comment>
<dbReference type="Proteomes" id="UP000791080">
    <property type="component" value="Unassembled WGS sequence"/>
</dbReference>
<dbReference type="Pfam" id="PF08666">
    <property type="entry name" value="SAF"/>
    <property type="match status" value="1"/>
</dbReference>
<name>A0ABT1JJK6_ACTCY</name>
<dbReference type="CDD" id="cd11614">
    <property type="entry name" value="SAF_CpaB_FlgA_like"/>
    <property type="match status" value="1"/>
</dbReference>